<organism evidence="1 2">
    <name type="scientific">Natronolimnobius baerhuensis</name>
    <dbReference type="NCBI Taxonomy" id="253108"/>
    <lineage>
        <taxon>Archaea</taxon>
        <taxon>Methanobacteriati</taxon>
        <taxon>Methanobacteriota</taxon>
        <taxon>Stenosarchaea group</taxon>
        <taxon>Halobacteria</taxon>
        <taxon>Halobacteriales</taxon>
        <taxon>Natrialbaceae</taxon>
        <taxon>Natronolimnobius</taxon>
    </lineage>
</organism>
<dbReference type="OrthoDB" id="66844at2157"/>
<reference evidence="1 2" key="1">
    <citation type="submission" date="2017-02" db="EMBL/GenBank/DDBJ databases">
        <title>Natronthermophilus aegyptiacus gen. nov.,sp. nov., an aerobic, extremely halophilic alkalithermophilic archaeon isolated from the athalassohaline Wadi An Natrun, Egypt.</title>
        <authorList>
            <person name="Zhao B."/>
        </authorList>
    </citation>
    <scope>NUCLEOTIDE SEQUENCE [LARGE SCALE GENOMIC DNA]</scope>
    <source>
        <strain evidence="1 2">CGMCC 1.3597</strain>
    </source>
</reference>
<evidence type="ECO:0000313" key="1">
    <source>
        <dbReference type="EMBL" id="OVE85191.1"/>
    </source>
</evidence>
<accession>A0A202EAC2</accession>
<dbReference type="PANTHER" id="PTHR36166:SF1">
    <property type="entry name" value="SRPBCC DOMAIN-CONTAINING PROTEIN"/>
    <property type="match status" value="1"/>
</dbReference>
<keyword evidence="2" id="KW-1185">Reference proteome</keyword>
<dbReference type="CDD" id="cd07822">
    <property type="entry name" value="SRPBCC_4"/>
    <property type="match status" value="1"/>
</dbReference>
<dbReference type="InterPro" id="IPR023393">
    <property type="entry name" value="START-like_dom_sf"/>
</dbReference>
<dbReference type="AlphaFoldDB" id="A0A202EAC2"/>
<name>A0A202EAC2_9EURY</name>
<dbReference type="RefSeq" id="WP_054862885.1">
    <property type="nucleotide sequence ID" value="NZ_MWPH01000002.1"/>
</dbReference>
<dbReference type="Gene3D" id="3.30.530.20">
    <property type="match status" value="1"/>
</dbReference>
<dbReference type="SUPFAM" id="SSF55961">
    <property type="entry name" value="Bet v1-like"/>
    <property type="match status" value="1"/>
</dbReference>
<evidence type="ECO:0000313" key="2">
    <source>
        <dbReference type="Proteomes" id="UP000196084"/>
    </source>
</evidence>
<dbReference type="Proteomes" id="UP000196084">
    <property type="component" value="Unassembled WGS sequence"/>
</dbReference>
<gene>
    <name evidence="1" type="ORF">B2G88_08610</name>
</gene>
<protein>
    <submittedName>
        <fullName evidence="1">Polyketide cyclase</fullName>
    </submittedName>
</protein>
<dbReference type="Pfam" id="PF10604">
    <property type="entry name" value="Polyketide_cyc2"/>
    <property type="match status" value="1"/>
</dbReference>
<dbReference type="PANTHER" id="PTHR36166">
    <property type="entry name" value="CHROMOSOME 9, WHOLE GENOME SHOTGUN SEQUENCE"/>
    <property type="match status" value="1"/>
</dbReference>
<proteinExistence type="predicted"/>
<comment type="caution">
    <text evidence="1">The sequence shown here is derived from an EMBL/GenBank/DDBJ whole genome shotgun (WGS) entry which is preliminary data.</text>
</comment>
<dbReference type="EMBL" id="MWPH01000002">
    <property type="protein sequence ID" value="OVE85191.1"/>
    <property type="molecule type" value="Genomic_DNA"/>
</dbReference>
<dbReference type="InterPro" id="IPR019587">
    <property type="entry name" value="Polyketide_cyclase/dehydratase"/>
</dbReference>
<sequence>MEQIELFEEIDAPPEVVWNVLLEFDSYPEWNPFVRAIEGVPATGEQLEVRIEPPDSRGMTFKPTVIAVDDKRRLAWAGRLIVPFVFDGYHEFHLEPLDDDGAAERTRLLHRETFRGALVPLLFDRDRLERGFEAMNTAIKDRAEARVAATA</sequence>